<evidence type="ECO:0000313" key="2">
    <source>
        <dbReference type="EMBL" id="MCR0233290.1"/>
    </source>
</evidence>
<gene>
    <name evidence="2" type="ORF">MKC95_10990</name>
</gene>
<accession>A0AAP2XSN1</accession>
<dbReference type="Proteomes" id="UP001203972">
    <property type="component" value="Unassembled WGS sequence"/>
</dbReference>
<keyword evidence="1" id="KW-0812">Transmembrane</keyword>
<sequence length="106" mass="11911">MKNAITCAMSMLFITFVSIIMVNVMSFQMQVAKVNDYHYGIVNEIESSDFSATAINSAVNNGKYTVSVTPRSTKEDLRIYQVTTKTTVRMPVFGFTQTYVKESTAR</sequence>
<proteinExistence type="predicted"/>
<keyword evidence="1" id="KW-1133">Transmembrane helix</keyword>
<dbReference type="RefSeq" id="WP_002611845.1">
    <property type="nucleotide sequence ID" value="NZ_JBPFKS010000019.1"/>
</dbReference>
<protein>
    <submittedName>
        <fullName evidence="2">Uncharacterized protein</fullName>
    </submittedName>
</protein>
<name>A0AAP2XSN1_CLOIN</name>
<evidence type="ECO:0000256" key="1">
    <source>
        <dbReference type="SAM" id="Phobius"/>
    </source>
</evidence>
<dbReference type="AlphaFoldDB" id="A0AAP2XSN1"/>
<comment type="caution">
    <text evidence="2">The sequence shown here is derived from an EMBL/GenBank/DDBJ whole genome shotgun (WGS) entry which is preliminary data.</text>
</comment>
<reference evidence="2" key="1">
    <citation type="journal article" date="2022" name="Clin. Infect. Dis.">
        <title>Association between Clostridium innocuum and antibiotic-associated diarrhea in adults and children: A cross-sectional study and comparative genomics analysis.</title>
        <authorList>
            <person name="Cherny K.E."/>
            <person name="Muscat E.B."/>
            <person name="Balaji A."/>
            <person name="Mukherjee J."/>
            <person name="Ozer E.A."/>
            <person name="Angarone M.P."/>
            <person name="Hauser A.R."/>
            <person name="Sichel J.S."/>
            <person name="Amponsah E."/>
            <person name="Kociolek L.K."/>
        </authorList>
    </citation>
    <scope>NUCLEOTIDE SEQUENCE</scope>
    <source>
        <strain evidence="2">NU1-AC-029v</strain>
    </source>
</reference>
<feature type="transmembrane region" description="Helical" evidence="1">
    <location>
        <begin position="7"/>
        <end position="27"/>
    </location>
</feature>
<organism evidence="2 3">
    <name type="scientific">Clostridium innocuum</name>
    <dbReference type="NCBI Taxonomy" id="1522"/>
    <lineage>
        <taxon>Bacteria</taxon>
        <taxon>Bacillati</taxon>
        <taxon>Bacillota</taxon>
        <taxon>Clostridia</taxon>
        <taxon>Eubacteriales</taxon>
        <taxon>Clostridiaceae</taxon>
        <taxon>Clostridium</taxon>
    </lineage>
</organism>
<keyword evidence="1" id="KW-0472">Membrane</keyword>
<evidence type="ECO:0000313" key="3">
    <source>
        <dbReference type="Proteomes" id="UP001203972"/>
    </source>
</evidence>
<dbReference type="EMBL" id="JAKTMA010000017">
    <property type="protein sequence ID" value="MCR0233290.1"/>
    <property type="molecule type" value="Genomic_DNA"/>
</dbReference>